<dbReference type="NCBIfam" id="TIGR00915">
    <property type="entry name" value="2A0602"/>
    <property type="match status" value="1"/>
</dbReference>
<dbReference type="Proteomes" id="UP000239724">
    <property type="component" value="Unassembled WGS sequence"/>
</dbReference>
<comment type="subcellular location">
    <subcellularLocation>
        <location evidence="1 9">Cell inner membrane</location>
        <topology evidence="1 9">Multi-pass membrane protein</topology>
    </subcellularLocation>
</comment>
<evidence type="ECO:0000256" key="4">
    <source>
        <dbReference type="ARBA" id="ARBA00022475"/>
    </source>
</evidence>
<dbReference type="GO" id="GO:0042910">
    <property type="term" value="F:xenobiotic transmembrane transporter activity"/>
    <property type="evidence" value="ECO:0007669"/>
    <property type="project" value="TreeGrafter"/>
</dbReference>
<keyword evidence="3 9" id="KW-0813">Transport</keyword>
<dbReference type="PANTHER" id="PTHR32063">
    <property type="match status" value="1"/>
</dbReference>
<feature type="transmembrane region" description="Helical" evidence="9">
    <location>
        <begin position="12"/>
        <end position="35"/>
    </location>
</feature>
<evidence type="ECO:0000259" key="10">
    <source>
        <dbReference type="PROSITE" id="PS50156"/>
    </source>
</evidence>
<name>A0A2S6NMJ5_RHOGL</name>
<comment type="similarity">
    <text evidence="2 9">Belongs to the resistance-nodulation-cell division (RND) (TC 2.A.6) family.</text>
</comment>
<keyword evidence="6 9" id="KW-0812">Transmembrane</keyword>
<sequence>MLSYFVRRPIFASVISIILVIGGGVFLMTLPIALYPRITPPTIHVTAVFTGANAEATAKTVAIPLEQQINGAPGMIYLASMSNNDGECDITVTFRIGYSLNAAAAEVLTRVNQALSQLPQTVQRSGVKVTKATRQQLAIVVLHGDKDHPFDQLFLSNWAETRVIKALKRVSGMGRVHNINKRIYAMRIWLDPLKMEAYGVDPQMVVNAVSAQNTQVVAGRLGGPPTDGHPPGYTLILSGQERLQHASEYDDIILRARPNGAVVRIKDVGHAELGAEDYTAGSEFSGLPAAAIQLYQVPGANAMQVMAGVRKTMQEAAQRFPPGMTYTITVDRTQMIRASIREVIKTLGMAIVLVIAVIFLFLQNWRATLIPSIAIPVALIGAFMPMALFGFSINTLSLLGLILAVGLVVDDAIVVVENVQRNIEDGKDPKQAAEQALSEVGEPVIATVLVLLALFVPVAFVPGLTGRFYNQFALTIAVAVALSGLVSLTLTPALCALLLKRSENRTQSRWWHKPVDWFNAGLERLKSANGRAIEWLSGHVWIAIAGLVAVVGAAILFLLIVPSGFIPIEDQGFFFVDVLLPKGATLGRTQAVERRVAGWIRRQEGVANTLSVSGQNDLTNVAGLQLGSIFPALKPWSQRSVSAGDLIADVRRHFADDPDAIIRANQPPPVPGLGALGGLTFEIEDRSGSGGRSLRQAADKFIAKVQQLKAVAHAEPTTESGMPELQLDVDRARAAQLGVSLSDLFTTIGTYTGSTFVNLFDRFGYEYHVYVESEASGRRTPKNLDSLTVLNADGRPVRLGSVVRTHFQTGPTAVWHYDTYPTIEVNVTDAPNASSGQVIAAIGKLAQNELGHQYALKWTDVAYQERKTGGYAPIIFALGVIMIFLVLAAQFESWLLPFVIILAVPMGVFGALLALWLRQLDLNIFAQVGLLILVGLAAKNSILLVTFSRRVRGNNEGIVKSAADGARLRLRPILMTSLAFTLGNVPLAIATGAGAHARIAIGTTVIGGMLTATVLVLLLNPVFYIVAERFRSRRGYADTGETEEDAKATADPA</sequence>
<dbReference type="Gene3D" id="3.30.70.1440">
    <property type="entry name" value="Multidrug efflux transporter AcrB pore domain"/>
    <property type="match status" value="1"/>
</dbReference>
<feature type="transmembrane region" description="Helical" evidence="9">
    <location>
        <begin position="472"/>
        <end position="499"/>
    </location>
</feature>
<evidence type="ECO:0000313" key="12">
    <source>
        <dbReference type="Proteomes" id="UP000239724"/>
    </source>
</evidence>
<feature type="transmembrane region" description="Helical" evidence="9">
    <location>
        <begin position="924"/>
        <end position="947"/>
    </location>
</feature>
<gene>
    <name evidence="11" type="ORF">CCS01_03615</name>
</gene>
<keyword evidence="5 9" id="KW-0997">Cell inner membrane</keyword>
<dbReference type="Gene3D" id="3.30.2090.10">
    <property type="entry name" value="Multidrug efflux transporter AcrB TolC docking domain, DN and DC subdomains"/>
    <property type="match status" value="2"/>
</dbReference>
<feature type="transmembrane region" description="Helical" evidence="9">
    <location>
        <begin position="540"/>
        <end position="561"/>
    </location>
</feature>
<evidence type="ECO:0000256" key="5">
    <source>
        <dbReference type="ARBA" id="ARBA00022519"/>
    </source>
</evidence>
<proteinExistence type="inferred from homology"/>
<evidence type="ECO:0000256" key="2">
    <source>
        <dbReference type="ARBA" id="ARBA00010942"/>
    </source>
</evidence>
<dbReference type="InterPro" id="IPR000731">
    <property type="entry name" value="SSD"/>
</dbReference>
<dbReference type="InterPro" id="IPR027463">
    <property type="entry name" value="AcrB_DN_DC_subdom"/>
</dbReference>
<dbReference type="GO" id="GO:0009636">
    <property type="term" value="P:response to toxic substance"/>
    <property type="evidence" value="ECO:0007669"/>
    <property type="project" value="UniProtKB-ARBA"/>
</dbReference>
<keyword evidence="12" id="KW-1185">Reference proteome</keyword>
<evidence type="ECO:0000256" key="8">
    <source>
        <dbReference type="ARBA" id="ARBA00023136"/>
    </source>
</evidence>
<evidence type="ECO:0000256" key="7">
    <source>
        <dbReference type="ARBA" id="ARBA00022989"/>
    </source>
</evidence>
<feature type="transmembrane region" description="Helical" evidence="9">
    <location>
        <begin position="870"/>
        <end position="888"/>
    </location>
</feature>
<dbReference type="Gene3D" id="3.30.70.1320">
    <property type="entry name" value="Multidrug efflux transporter AcrB pore domain like"/>
    <property type="match status" value="1"/>
</dbReference>
<feature type="transmembrane region" description="Helical" evidence="9">
    <location>
        <begin position="999"/>
        <end position="1026"/>
    </location>
</feature>
<dbReference type="SUPFAM" id="SSF82714">
    <property type="entry name" value="Multidrug efflux transporter AcrB TolC docking domain, DN and DC subdomains"/>
    <property type="match status" value="2"/>
</dbReference>
<dbReference type="GO" id="GO:0015562">
    <property type="term" value="F:efflux transmembrane transporter activity"/>
    <property type="evidence" value="ECO:0007669"/>
    <property type="project" value="InterPro"/>
</dbReference>
<dbReference type="FunFam" id="1.20.1640.10:FF:000001">
    <property type="entry name" value="Efflux pump membrane transporter"/>
    <property type="match status" value="1"/>
</dbReference>
<keyword evidence="8 9" id="KW-0472">Membrane</keyword>
<dbReference type="Gene3D" id="3.30.70.1430">
    <property type="entry name" value="Multidrug efflux transporter AcrB pore domain"/>
    <property type="match status" value="2"/>
</dbReference>
<dbReference type="RefSeq" id="WP_104517479.1">
    <property type="nucleotide sequence ID" value="NZ_NHRY01000049.1"/>
</dbReference>
<accession>A0A2S6NMJ5</accession>
<evidence type="ECO:0000256" key="3">
    <source>
        <dbReference type="ARBA" id="ARBA00022448"/>
    </source>
</evidence>
<organism evidence="11 12">
    <name type="scientific">Rhodopila globiformis</name>
    <name type="common">Rhodopseudomonas globiformis</name>
    <dbReference type="NCBI Taxonomy" id="1071"/>
    <lineage>
        <taxon>Bacteria</taxon>
        <taxon>Pseudomonadati</taxon>
        <taxon>Pseudomonadota</taxon>
        <taxon>Alphaproteobacteria</taxon>
        <taxon>Acetobacterales</taxon>
        <taxon>Acetobacteraceae</taxon>
        <taxon>Rhodopila</taxon>
    </lineage>
</organism>
<keyword evidence="4" id="KW-1003">Cell membrane</keyword>
<feature type="transmembrane region" description="Helical" evidence="9">
    <location>
        <begin position="343"/>
        <end position="362"/>
    </location>
</feature>
<feature type="domain" description="SSD" evidence="10">
    <location>
        <begin position="378"/>
        <end position="497"/>
    </location>
</feature>
<dbReference type="SUPFAM" id="SSF82693">
    <property type="entry name" value="Multidrug efflux transporter AcrB pore domain, PN1, PN2, PC1 and PC2 subdomains"/>
    <property type="match status" value="3"/>
</dbReference>
<feature type="transmembrane region" description="Helical" evidence="9">
    <location>
        <begin position="440"/>
        <end position="460"/>
    </location>
</feature>
<feature type="transmembrane region" description="Helical" evidence="9">
    <location>
        <begin position="968"/>
        <end position="993"/>
    </location>
</feature>
<dbReference type="Pfam" id="PF00873">
    <property type="entry name" value="ACR_tran"/>
    <property type="match status" value="1"/>
</dbReference>
<dbReference type="AlphaFoldDB" id="A0A2S6NMJ5"/>
<dbReference type="PANTHER" id="PTHR32063:SF11">
    <property type="entry name" value="CATION OR DRUG EFFLUX SYSTEM PROTEIN"/>
    <property type="match status" value="1"/>
</dbReference>
<dbReference type="InterPro" id="IPR001036">
    <property type="entry name" value="Acrflvin-R"/>
</dbReference>
<reference evidence="11 12" key="1">
    <citation type="journal article" date="2018" name="Arch. Microbiol.">
        <title>New insights into the metabolic potential of the phototrophic purple bacterium Rhodopila globiformis DSM 161(T) from its draft genome sequence and evidence for a vanadium-dependent nitrogenase.</title>
        <authorList>
            <person name="Imhoff J.F."/>
            <person name="Rahn T."/>
            <person name="Kunzel S."/>
            <person name="Neulinger S.C."/>
        </authorList>
    </citation>
    <scope>NUCLEOTIDE SEQUENCE [LARGE SCALE GENOMIC DNA]</scope>
    <source>
        <strain evidence="11 12">DSM 161</strain>
    </source>
</reference>
<feature type="transmembrane region" description="Helical" evidence="9">
    <location>
        <begin position="895"/>
        <end position="918"/>
    </location>
</feature>
<keyword evidence="7 9" id="KW-1133">Transmembrane helix</keyword>
<dbReference type="SUPFAM" id="SSF82866">
    <property type="entry name" value="Multidrug efflux transporter AcrB transmembrane domain"/>
    <property type="match status" value="2"/>
</dbReference>
<feature type="transmembrane region" description="Helical" evidence="9">
    <location>
        <begin position="397"/>
        <end position="419"/>
    </location>
</feature>
<evidence type="ECO:0000313" key="11">
    <source>
        <dbReference type="EMBL" id="PPQ37300.1"/>
    </source>
</evidence>
<comment type="caution">
    <text evidence="11">The sequence shown here is derived from an EMBL/GenBank/DDBJ whole genome shotgun (WGS) entry which is preliminary data.</text>
</comment>
<dbReference type="PROSITE" id="PS50156">
    <property type="entry name" value="SSD"/>
    <property type="match status" value="1"/>
</dbReference>
<dbReference type="InterPro" id="IPR004764">
    <property type="entry name" value="MdtF-like"/>
</dbReference>
<protein>
    <recommendedName>
        <fullName evidence="9">Efflux pump membrane transporter</fullName>
    </recommendedName>
</protein>
<evidence type="ECO:0000256" key="1">
    <source>
        <dbReference type="ARBA" id="ARBA00004429"/>
    </source>
</evidence>
<feature type="transmembrane region" description="Helical" evidence="9">
    <location>
        <begin position="369"/>
        <end position="391"/>
    </location>
</feature>
<dbReference type="EMBL" id="NHRY01000049">
    <property type="protein sequence ID" value="PPQ37300.1"/>
    <property type="molecule type" value="Genomic_DNA"/>
</dbReference>
<dbReference type="PRINTS" id="PR00702">
    <property type="entry name" value="ACRIFLAVINRP"/>
</dbReference>
<dbReference type="GO" id="GO:0005886">
    <property type="term" value="C:plasma membrane"/>
    <property type="evidence" value="ECO:0007669"/>
    <property type="project" value="UniProtKB-SubCell"/>
</dbReference>
<evidence type="ECO:0000256" key="9">
    <source>
        <dbReference type="RuleBase" id="RU364070"/>
    </source>
</evidence>
<dbReference type="OrthoDB" id="9806532at2"/>
<dbReference type="Gene3D" id="1.20.1640.10">
    <property type="entry name" value="Multidrug efflux transporter AcrB transmembrane domain"/>
    <property type="match status" value="2"/>
</dbReference>
<evidence type="ECO:0000256" key="6">
    <source>
        <dbReference type="ARBA" id="ARBA00022692"/>
    </source>
</evidence>